<name>A0AAN9SHK3_PSOTE</name>
<evidence type="ECO:0000313" key="1">
    <source>
        <dbReference type="EMBL" id="KAK7396586.1"/>
    </source>
</evidence>
<comment type="caution">
    <text evidence="1">The sequence shown here is derived from an EMBL/GenBank/DDBJ whole genome shotgun (WGS) entry which is preliminary data.</text>
</comment>
<accession>A0AAN9SHK3</accession>
<dbReference type="EMBL" id="JAYMYS010000004">
    <property type="protein sequence ID" value="KAK7396586.1"/>
    <property type="molecule type" value="Genomic_DNA"/>
</dbReference>
<protein>
    <submittedName>
        <fullName evidence="1">Uncharacterized protein</fullName>
    </submittedName>
</protein>
<gene>
    <name evidence="1" type="ORF">VNO78_17701</name>
</gene>
<reference evidence="1 2" key="1">
    <citation type="submission" date="2024-01" db="EMBL/GenBank/DDBJ databases">
        <title>The genomes of 5 underutilized Papilionoideae crops provide insights into root nodulation and disease resistanc.</title>
        <authorList>
            <person name="Jiang F."/>
        </authorList>
    </citation>
    <scope>NUCLEOTIDE SEQUENCE [LARGE SCALE GENOMIC DNA]</scope>
    <source>
        <strain evidence="1">DUOXIRENSHENG_FW03</strain>
        <tissue evidence="1">Leaves</tissue>
    </source>
</reference>
<keyword evidence="2" id="KW-1185">Reference proteome</keyword>
<dbReference type="Proteomes" id="UP001386955">
    <property type="component" value="Unassembled WGS sequence"/>
</dbReference>
<proteinExistence type="predicted"/>
<dbReference type="AlphaFoldDB" id="A0AAN9SHK3"/>
<organism evidence="1 2">
    <name type="scientific">Psophocarpus tetragonolobus</name>
    <name type="common">Winged bean</name>
    <name type="synonym">Dolichos tetragonolobus</name>
    <dbReference type="NCBI Taxonomy" id="3891"/>
    <lineage>
        <taxon>Eukaryota</taxon>
        <taxon>Viridiplantae</taxon>
        <taxon>Streptophyta</taxon>
        <taxon>Embryophyta</taxon>
        <taxon>Tracheophyta</taxon>
        <taxon>Spermatophyta</taxon>
        <taxon>Magnoliopsida</taxon>
        <taxon>eudicotyledons</taxon>
        <taxon>Gunneridae</taxon>
        <taxon>Pentapetalae</taxon>
        <taxon>rosids</taxon>
        <taxon>fabids</taxon>
        <taxon>Fabales</taxon>
        <taxon>Fabaceae</taxon>
        <taxon>Papilionoideae</taxon>
        <taxon>50 kb inversion clade</taxon>
        <taxon>NPAAA clade</taxon>
        <taxon>indigoferoid/millettioid clade</taxon>
        <taxon>Phaseoleae</taxon>
        <taxon>Psophocarpus</taxon>
    </lineage>
</organism>
<sequence>MLRIKHEQLIYRLEGNVMLLQRRWNKLVVVEMLTPIRIILWAGGAGLHAGIENLTEKEEIYLRSSVCLRHLGSFDDNVAAAAKHSSD</sequence>
<evidence type="ECO:0000313" key="2">
    <source>
        <dbReference type="Proteomes" id="UP001386955"/>
    </source>
</evidence>